<dbReference type="AlphaFoldDB" id="A0A8G2FG62"/>
<dbReference type="Proteomes" id="UP000199581">
    <property type="component" value="Unassembled WGS sequence"/>
</dbReference>
<evidence type="ECO:0000313" key="4">
    <source>
        <dbReference type="Proteomes" id="UP000199581"/>
    </source>
</evidence>
<gene>
    <name evidence="3" type="ORF">SAMN05421830_1269</name>
</gene>
<feature type="domain" description="KfrA N-terminal DNA-binding" evidence="2">
    <location>
        <begin position="7"/>
        <end position="124"/>
    </location>
</feature>
<feature type="coiled-coil region" evidence="1">
    <location>
        <begin position="104"/>
        <end position="131"/>
    </location>
</feature>
<keyword evidence="1" id="KW-0175">Coiled coil</keyword>
<name>A0A8G2FG62_DESNO</name>
<accession>A0A8G2FG62</accession>
<evidence type="ECO:0000256" key="1">
    <source>
        <dbReference type="SAM" id="Coils"/>
    </source>
</evidence>
<dbReference type="GO" id="GO:0003677">
    <property type="term" value="F:DNA binding"/>
    <property type="evidence" value="ECO:0007669"/>
    <property type="project" value="UniProtKB-KW"/>
</dbReference>
<reference evidence="3 4" key="1">
    <citation type="submission" date="2016-10" db="EMBL/GenBank/DDBJ databases">
        <authorList>
            <person name="Varghese N."/>
            <person name="Submissions S."/>
        </authorList>
    </citation>
    <scope>NUCLEOTIDE SEQUENCE [LARGE SCALE GENOMIC DNA]</scope>
    <source>
        <strain evidence="3 4">DSM 1741</strain>
    </source>
</reference>
<keyword evidence="3" id="KW-0238">DNA-binding</keyword>
<sequence length="151" mass="16208">MAREGITYDQVAQVADKMVADGHQPTIRAVRDALGTGSPNTVHAHLQAWRAARPQAQAQAPELPSELVLALAQEIERAAARARSEVEGRLVDAQAEAGDLATAGAALEAELAEAMIRVEALTTERDQAQATALERAAEIQRLVEAVDRERR</sequence>
<organism evidence="3 4">
    <name type="scientific">Desulfomicrobium norvegicum (strain DSM 1741 / NCIMB 8310)</name>
    <name type="common">Desulfovibrio baculatus (strain Norway 4)</name>
    <name type="synonym">Desulfovibrio desulfuricans (strain Norway 4)</name>
    <dbReference type="NCBI Taxonomy" id="52561"/>
    <lineage>
        <taxon>Bacteria</taxon>
        <taxon>Pseudomonadati</taxon>
        <taxon>Thermodesulfobacteriota</taxon>
        <taxon>Desulfovibrionia</taxon>
        <taxon>Desulfovibrionales</taxon>
        <taxon>Desulfomicrobiaceae</taxon>
        <taxon>Desulfomicrobium</taxon>
    </lineage>
</organism>
<dbReference type="InterPro" id="IPR021104">
    <property type="entry name" value="KfrA_DNA-bd_N"/>
</dbReference>
<dbReference type="Pfam" id="PF11740">
    <property type="entry name" value="KfrA_N"/>
    <property type="match status" value="1"/>
</dbReference>
<feature type="non-terminal residue" evidence="3">
    <location>
        <position position="151"/>
    </location>
</feature>
<dbReference type="EMBL" id="FOTO01000026">
    <property type="protein sequence ID" value="SFM24194.1"/>
    <property type="molecule type" value="Genomic_DNA"/>
</dbReference>
<evidence type="ECO:0000313" key="3">
    <source>
        <dbReference type="EMBL" id="SFM24194.1"/>
    </source>
</evidence>
<comment type="caution">
    <text evidence="3">The sequence shown here is derived from an EMBL/GenBank/DDBJ whole genome shotgun (WGS) entry which is preliminary data.</text>
</comment>
<evidence type="ECO:0000259" key="2">
    <source>
        <dbReference type="Pfam" id="PF11740"/>
    </source>
</evidence>
<proteinExistence type="predicted"/>
<dbReference type="RefSeq" id="WP_208599900.1">
    <property type="nucleotide sequence ID" value="NZ_FOTO01000026.1"/>
</dbReference>
<protein>
    <submittedName>
        <fullName evidence="3">Replication region DNA-binding N-term</fullName>
    </submittedName>
</protein>
<keyword evidence="4" id="KW-1185">Reference proteome</keyword>